<dbReference type="EMBL" id="WSZM01000077">
    <property type="protein sequence ID" value="KAF4044113.1"/>
    <property type="molecule type" value="Genomic_DNA"/>
</dbReference>
<dbReference type="Proteomes" id="UP000602510">
    <property type="component" value="Unassembled WGS sequence"/>
</dbReference>
<gene>
    <name evidence="1" type="ORF">GN244_ATG03568</name>
</gene>
<sequence length="408" mass="45142">MKFPLPRNIFPTVELPLDEAEALEAYATSVVRETRDYYQTFLTTGRGQVDTSQWKKLNQQDKFTLYKQRGAAAAERRSASRLRDPQRGNEVAPLMLAVGSLDGTVEDCMLGLRTPTGRSMQLKSAVVEDGYVDWAVLTQLVKPTPSQPFHEISGGRKAHPFFVGTVMRVRDIVYLETTGFITIKGPDGRKQPLGYHLKHSVDLPEVRELTEFNVVRAKLSYCYLYRQRSEREVDVFLRGFVCAMGEAPESLVVSTVTEIVMSIPKNLACAKMYKLAYLLKHASPPVKSQRGCKVCSLCNRTVKPAALGDIHKICCVCCARVCAGCRVAHKMVKISPYKPGVISEKMAVCGRCTRAAAELSASLVAAHSVRDADVESLPEHDVLLWNVDVSSSNSQSSSAHSNNDRNTP</sequence>
<evidence type="ECO:0000313" key="2">
    <source>
        <dbReference type="Proteomes" id="UP000602510"/>
    </source>
</evidence>
<dbReference type="AlphaFoldDB" id="A0A833T114"/>
<reference evidence="1" key="1">
    <citation type="submission" date="2020-04" db="EMBL/GenBank/DDBJ databases">
        <title>Hybrid Assembly of Korean Phytophthora infestans isolates.</title>
        <authorList>
            <person name="Prokchorchik M."/>
            <person name="Lee Y."/>
            <person name="Seo J."/>
            <person name="Cho J.-H."/>
            <person name="Park Y.-E."/>
            <person name="Jang D.-C."/>
            <person name="Im J.-S."/>
            <person name="Choi J.-G."/>
            <person name="Park H.-J."/>
            <person name="Lee G.-B."/>
            <person name="Lee Y.-G."/>
            <person name="Hong S.-Y."/>
            <person name="Cho K."/>
            <person name="Sohn K.H."/>
        </authorList>
    </citation>
    <scope>NUCLEOTIDE SEQUENCE</scope>
    <source>
        <strain evidence="1">KR_1_A1</strain>
    </source>
</reference>
<name>A0A833T114_PHYIN</name>
<evidence type="ECO:0000313" key="1">
    <source>
        <dbReference type="EMBL" id="KAF4044113.1"/>
    </source>
</evidence>
<dbReference type="InterPro" id="IPR052727">
    <property type="entry name" value="Rab4/Rab5_effector"/>
</dbReference>
<comment type="caution">
    <text evidence="1">The sequence shown here is derived from an EMBL/GenBank/DDBJ whole genome shotgun (WGS) entry which is preliminary data.</text>
</comment>
<keyword evidence="2" id="KW-1185">Reference proteome</keyword>
<dbReference type="PANTHER" id="PTHR13510">
    <property type="entry name" value="FYVE-FINGER-CONTAINING RAB5 EFFECTOR PROTEIN RABENOSYN-5-RELATED"/>
    <property type="match status" value="1"/>
</dbReference>
<dbReference type="PANTHER" id="PTHR13510:SF44">
    <property type="entry name" value="RABENOSYN-5"/>
    <property type="match status" value="1"/>
</dbReference>
<proteinExistence type="predicted"/>
<accession>A0A833T114</accession>
<organism evidence="1 2">
    <name type="scientific">Phytophthora infestans</name>
    <name type="common">Potato late blight agent</name>
    <name type="synonym">Botrytis infestans</name>
    <dbReference type="NCBI Taxonomy" id="4787"/>
    <lineage>
        <taxon>Eukaryota</taxon>
        <taxon>Sar</taxon>
        <taxon>Stramenopiles</taxon>
        <taxon>Oomycota</taxon>
        <taxon>Peronosporomycetes</taxon>
        <taxon>Peronosporales</taxon>
        <taxon>Peronosporaceae</taxon>
        <taxon>Phytophthora</taxon>
    </lineage>
</organism>
<evidence type="ECO:0008006" key="3">
    <source>
        <dbReference type="Google" id="ProtNLM"/>
    </source>
</evidence>
<protein>
    <recommendedName>
        <fullName evidence="3">FYVE-type domain-containing protein</fullName>
    </recommendedName>
</protein>